<name>A0ABX0XCT8_9BACT</name>
<feature type="domain" description="Alginate lyase" evidence="3">
    <location>
        <begin position="69"/>
        <end position="343"/>
    </location>
</feature>
<dbReference type="Pfam" id="PF05426">
    <property type="entry name" value="Alginate_lyase"/>
    <property type="match status" value="1"/>
</dbReference>
<keyword evidence="5" id="KW-1185">Reference proteome</keyword>
<keyword evidence="1" id="KW-0732">Signal</keyword>
<evidence type="ECO:0000259" key="3">
    <source>
        <dbReference type="Pfam" id="PF05426"/>
    </source>
</evidence>
<comment type="caution">
    <text evidence="4">The sequence shown here is derived from an EMBL/GenBank/DDBJ whole genome shotgun (WGS) entry which is preliminary data.</text>
</comment>
<evidence type="ECO:0000256" key="1">
    <source>
        <dbReference type="ARBA" id="ARBA00022729"/>
    </source>
</evidence>
<dbReference type="InterPro" id="IPR008929">
    <property type="entry name" value="Chondroitin_lyas"/>
</dbReference>
<protein>
    <recommendedName>
        <fullName evidence="3">Alginate lyase domain-containing protein</fullName>
    </recommendedName>
</protein>
<dbReference type="Gene3D" id="1.50.10.100">
    <property type="entry name" value="Chondroitin AC/alginate lyase"/>
    <property type="match status" value="1"/>
</dbReference>
<evidence type="ECO:0000313" key="5">
    <source>
        <dbReference type="Proteomes" id="UP000770785"/>
    </source>
</evidence>
<accession>A0ABX0XCT8</accession>
<sequence>MATTQEIMTKQLHAIFLFGLLLLSASCNSDKPSATTSEPDPFTVTDEELATDQLISRADEYLNQAPFPLTSATSERSEGGIHDFYSEGDYWWPDPENPDGPYARRDGKTNPDNFVDHRQAMRKLNQWVSTLVAAYKLTGEEKYAAHALTHLNAFFLDPATLMNPNLLYAQAIKGKVSGRGIGIIDTIHLIEVARAIEILAEQGYLAGDQLVGLKDWFDHYATWMNTHEYGLDEKDHGNNHSTWWAAQMAAFAHLTKNEELLEVSRSQFKKLLSAQMDDAGGFPEELERTKPYNYTLFNLEGYAVLAHLASTPAQNLWTYEGEHGSLRKAWDFMVPFMADKSSWNRPPDIQYYDQIPIQTTGLLLAARAYDSPEMMAVWRDLDPERKAEEVDRNFPVREPILWLP</sequence>
<keyword evidence="2" id="KW-0456">Lyase</keyword>
<evidence type="ECO:0000313" key="4">
    <source>
        <dbReference type="EMBL" id="NJC26885.1"/>
    </source>
</evidence>
<dbReference type="EMBL" id="JAATJH010000003">
    <property type="protein sequence ID" value="NJC26885.1"/>
    <property type="molecule type" value="Genomic_DNA"/>
</dbReference>
<dbReference type="InterPro" id="IPR008397">
    <property type="entry name" value="Alginate_lyase_dom"/>
</dbReference>
<dbReference type="Proteomes" id="UP000770785">
    <property type="component" value="Unassembled WGS sequence"/>
</dbReference>
<evidence type="ECO:0000256" key="2">
    <source>
        <dbReference type="ARBA" id="ARBA00023239"/>
    </source>
</evidence>
<reference evidence="4 5" key="1">
    <citation type="submission" date="2020-03" db="EMBL/GenBank/DDBJ databases">
        <title>Genomic Encyclopedia of Type Strains, Phase IV (KMG-IV): sequencing the most valuable type-strain genomes for metagenomic binning, comparative biology and taxonomic classification.</title>
        <authorList>
            <person name="Goeker M."/>
        </authorList>
    </citation>
    <scope>NUCLEOTIDE SEQUENCE [LARGE SCALE GENOMIC DNA]</scope>
    <source>
        <strain evidence="4 5">DSM 105096</strain>
    </source>
</reference>
<dbReference type="SUPFAM" id="SSF48230">
    <property type="entry name" value="Chondroitin AC/alginate lyase"/>
    <property type="match status" value="1"/>
</dbReference>
<dbReference type="RefSeq" id="WP_245184622.1">
    <property type="nucleotide sequence ID" value="NZ_JAATJH010000003.1"/>
</dbReference>
<organism evidence="4 5">
    <name type="scientific">Neolewinella antarctica</name>
    <dbReference type="NCBI Taxonomy" id="442734"/>
    <lineage>
        <taxon>Bacteria</taxon>
        <taxon>Pseudomonadati</taxon>
        <taxon>Bacteroidota</taxon>
        <taxon>Saprospiria</taxon>
        <taxon>Saprospirales</taxon>
        <taxon>Lewinellaceae</taxon>
        <taxon>Neolewinella</taxon>
    </lineage>
</organism>
<gene>
    <name evidence="4" type="ORF">GGR27_002395</name>
</gene>
<proteinExistence type="predicted"/>